<keyword evidence="3" id="KW-1185">Reference proteome</keyword>
<proteinExistence type="predicted"/>
<dbReference type="AlphaFoldDB" id="A0A162LT17"/>
<dbReference type="PANTHER" id="PTHR13355:SF11">
    <property type="entry name" value="GLUCOSAMINE 6-PHOSPHATE N-ACETYLTRANSFERASE"/>
    <property type="match status" value="1"/>
</dbReference>
<accession>A0A162LT17</accession>
<keyword evidence="2" id="KW-0808">Transferase</keyword>
<dbReference type="PROSITE" id="PS51186">
    <property type="entry name" value="GNAT"/>
    <property type="match status" value="1"/>
</dbReference>
<feature type="domain" description="N-acetyltransferase" evidence="1">
    <location>
        <begin position="4"/>
        <end position="147"/>
    </location>
</feature>
<dbReference type="Proteomes" id="UP000076967">
    <property type="component" value="Unassembled WGS sequence"/>
</dbReference>
<dbReference type="GO" id="GO:0004343">
    <property type="term" value="F:glucosamine 6-phosphate N-acetyltransferase activity"/>
    <property type="evidence" value="ECO:0007669"/>
    <property type="project" value="TreeGrafter"/>
</dbReference>
<dbReference type="STRING" id="494026.PGLA_23295"/>
<name>A0A162LT17_9BACL</name>
<dbReference type="InterPro" id="IPR016181">
    <property type="entry name" value="Acyl_CoA_acyltransferase"/>
</dbReference>
<comment type="caution">
    <text evidence="2">The sequence shown here is derived from an EMBL/GenBank/DDBJ whole genome shotgun (WGS) entry which is preliminary data.</text>
</comment>
<organism evidence="2 3">
    <name type="scientific">Paenibacillus glacialis</name>
    <dbReference type="NCBI Taxonomy" id="494026"/>
    <lineage>
        <taxon>Bacteria</taxon>
        <taxon>Bacillati</taxon>
        <taxon>Bacillota</taxon>
        <taxon>Bacilli</taxon>
        <taxon>Bacillales</taxon>
        <taxon>Paenibacillaceae</taxon>
        <taxon>Paenibacillus</taxon>
    </lineage>
</organism>
<evidence type="ECO:0000313" key="2">
    <source>
        <dbReference type="EMBL" id="OAB33853.1"/>
    </source>
</evidence>
<reference evidence="2 3" key="1">
    <citation type="submission" date="2016-03" db="EMBL/GenBank/DDBJ databases">
        <title>Draft genome sequence of Paenibacillus glacialis DSM 22343.</title>
        <authorList>
            <person name="Shin S.-K."/>
            <person name="Yi H."/>
        </authorList>
    </citation>
    <scope>NUCLEOTIDE SEQUENCE [LARGE SCALE GENOMIC DNA]</scope>
    <source>
        <strain evidence="2 3">DSM 22343</strain>
    </source>
</reference>
<dbReference type="Gene3D" id="3.40.630.30">
    <property type="match status" value="1"/>
</dbReference>
<dbReference type="EMBL" id="LVJH01000070">
    <property type="protein sequence ID" value="OAB33853.1"/>
    <property type="molecule type" value="Genomic_DNA"/>
</dbReference>
<dbReference type="Pfam" id="PF13673">
    <property type="entry name" value="Acetyltransf_10"/>
    <property type="match status" value="1"/>
</dbReference>
<dbReference type="InterPro" id="IPR039143">
    <property type="entry name" value="GNPNAT1-like"/>
</dbReference>
<dbReference type="RefSeq" id="WP_068537596.1">
    <property type="nucleotide sequence ID" value="NZ_LVJH01000070.1"/>
</dbReference>
<dbReference type="SUPFAM" id="SSF55729">
    <property type="entry name" value="Acyl-CoA N-acyltransferases (Nat)"/>
    <property type="match status" value="1"/>
</dbReference>
<evidence type="ECO:0000313" key="3">
    <source>
        <dbReference type="Proteomes" id="UP000076967"/>
    </source>
</evidence>
<dbReference type="PANTHER" id="PTHR13355">
    <property type="entry name" value="GLUCOSAMINE 6-PHOSPHATE N-ACETYLTRANSFERASE"/>
    <property type="match status" value="1"/>
</dbReference>
<sequence length="147" mass="17031">MAAEIIHVNTEEQLQYGLDIRKKVFVDEQLVPISLEIDEYDKISPDVHHLLIHDNGEYVATGRIIYYDEETAKMQRIAVSKEYRTKGFGRVLIIAMEKLAKELGLRYAILDAQCQAEPFYEKQGYEVISKEPFDDAGILHVRMKKEL</sequence>
<gene>
    <name evidence="2" type="ORF">PGLA_23295</name>
</gene>
<protein>
    <submittedName>
        <fullName evidence="2">GCN5 family acetyltransferase</fullName>
    </submittedName>
</protein>
<dbReference type="InterPro" id="IPR000182">
    <property type="entry name" value="GNAT_dom"/>
</dbReference>
<dbReference type="OrthoDB" id="9796171at2"/>
<dbReference type="CDD" id="cd04301">
    <property type="entry name" value="NAT_SF"/>
    <property type="match status" value="1"/>
</dbReference>
<evidence type="ECO:0000259" key="1">
    <source>
        <dbReference type="PROSITE" id="PS51186"/>
    </source>
</evidence>